<dbReference type="EMBL" id="JAUTXU010000043">
    <property type="protein sequence ID" value="KAK3716328.1"/>
    <property type="molecule type" value="Genomic_DNA"/>
</dbReference>
<proteinExistence type="predicted"/>
<evidence type="ECO:0000313" key="1">
    <source>
        <dbReference type="EMBL" id="KAK3716328.1"/>
    </source>
</evidence>
<keyword evidence="2" id="KW-1185">Reference proteome</keyword>
<evidence type="ECO:0000313" key="2">
    <source>
        <dbReference type="Proteomes" id="UP001281147"/>
    </source>
</evidence>
<organism evidence="1 2">
    <name type="scientific">Vermiconidia calcicola</name>
    <dbReference type="NCBI Taxonomy" id="1690605"/>
    <lineage>
        <taxon>Eukaryota</taxon>
        <taxon>Fungi</taxon>
        <taxon>Dikarya</taxon>
        <taxon>Ascomycota</taxon>
        <taxon>Pezizomycotina</taxon>
        <taxon>Dothideomycetes</taxon>
        <taxon>Dothideomycetidae</taxon>
        <taxon>Mycosphaerellales</taxon>
        <taxon>Extremaceae</taxon>
        <taxon>Vermiconidia</taxon>
    </lineage>
</organism>
<gene>
    <name evidence="1" type="ORF">LTR37_006478</name>
</gene>
<name>A0ACC3NGG7_9PEZI</name>
<comment type="caution">
    <text evidence="1">The sequence shown here is derived from an EMBL/GenBank/DDBJ whole genome shotgun (WGS) entry which is preliminary data.</text>
</comment>
<sequence length="115" mass="12725">MAGRPRPKNSSDILIGWVGSCYQADLAAEGRRGLQKAAYIFKRVVDKSRLDLLRKVTILLSAHETRAKSLNHLAPGSLGQRSMWLSKANREVVRENRSSDAGREEVVTVLTVHSA</sequence>
<reference evidence="1" key="1">
    <citation type="submission" date="2023-07" db="EMBL/GenBank/DDBJ databases">
        <title>Black Yeasts Isolated from many extreme environments.</title>
        <authorList>
            <person name="Coleine C."/>
            <person name="Stajich J.E."/>
            <person name="Selbmann L."/>
        </authorList>
    </citation>
    <scope>NUCLEOTIDE SEQUENCE</scope>
    <source>
        <strain evidence="1">CCFEE 5714</strain>
    </source>
</reference>
<accession>A0ACC3NGG7</accession>
<protein>
    <submittedName>
        <fullName evidence="1">Uncharacterized protein</fullName>
    </submittedName>
</protein>
<dbReference type="Proteomes" id="UP001281147">
    <property type="component" value="Unassembled WGS sequence"/>
</dbReference>